<protein>
    <submittedName>
        <fullName evidence="2">Uncharacterized protein</fullName>
    </submittedName>
</protein>
<feature type="compositionally biased region" description="Polar residues" evidence="1">
    <location>
        <begin position="144"/>
        <end position="157"/>
    </location>
</feature>
<feature type="region of interest" description="Disordered" evidence="1">
    <location>
        <begin position="130"/>
        <end position="158"/>
    </location>
</feature>
<dbReference type="Proteomes" id="UP000324222">
    <property type="component" value="Unassembled WGS sequence"/>
</dbReference>
<keyword evidence="3" id="KW-1185">Reference proteome</keyword>
<proteinExistence type="predicted"/>
<dbReference type="AlphaFoldDB" id="A0A5B7FRA2"/>
<accession>A0A5B7FRA2</accession>
<organism evidence="2 3">
    <name type="scientific">Portunus trituberculatus</name>
    <name type="common">Swimming crab</name>
    <name type="synonym">Neptunus trituberculatus</name>
    <dbReference type="NCBI Taxonomy" id="210409"/>
    <lineage>
        <taxon>Eukaryota</taxon>
        <taxon>Metazoa</taxon>
        <taxon>Ecdysozoa</taxon>
        <taxon>Arthropoda</taxon>
        <taxon>Crustacea</taxon>
        <taxon>Multicrustacea</taxon>
        <taxon>Malacostraca</taxon>
        <taxon>Eumalacostraca</taxon>
        <taxon>Eucarida</taxon>
        <taxon>Decapoda</taxon>
        <taxon>Pleocyemata</taxon>
        <taxon>Brachyura</taxon>
        <taxon>Eubrachyura</taxon>
        <taxon>Portunoidea</taxon>
        <taxon>Portunidae</taxon>
        <taxon>Portuninae</taxon>
        <taxon>Portunus</taxon>
    </lineage>
</organism>
<evidence type="ECO:0000313" key="3">
    <source>
        <dbReference type="Proteomes" id="UP000324222"/>
    </source>
</evidence>
<evidence type="ECO:0000256" key="1">
    <source>
        <dbReference type="SAM" id="MobiDB-lite"/>
    </source>
</evidence>
<evidence type="ECO:0000313" key="2">
    <source>
        <dbReference type="EMBL" id="MPC47809.1"/>
    </source>
</evidence>
<comment type="caution">
    <text evidence="2">The sequence shown here is derived from an EMBL/GenBank/DDBJ whole genome shotgun (WGS) entry which is preliminary data.</text>
</comment>
<gene>
    <name evidence="2" type="ORF">E2C01_041566</name>
</gene>
<dbReference type="EMBL" id="VSRR010007932">
    <property type="protein sequence ID" value="MPC47809.1"/>
    <property type="molecule type" value="Genomic_DNA"/>
</dbReference>
<reference evidence="2 3" key="1">
    <citation type="submission" date="2019-05" db="EMBL/GenBank/DDBJ databases">
        <title>Another draft genome of Portunus trituberculatus and its Hox gene families provides insights of decapod evolution.</title>
        <authorList>
            <person name="Jeong J.-H."/>
            <person name="Song I."/>
            <person name="Kim S."/>
            <person name="Choi T."/>
            <person name="Kim D."/>
            <person name="Ryu S."/>
            <person name="Kim W."/>
        </authorList>
    </citation>
    <scope>NUCLEOTIDE SEQUENCE [LARGE SCALE GENOMIC DNA]</scope>
    <source>
        <tissue evidence="2">Muscle</tissue>
    </source>
</reference>
<name>A0A5B7FRA2_PORTR</name>
<sequence>MEFQASGKATSTSLISAATRRLSPLYILHYRQMSSLIGACLSRNSSSASLASIPTGSLLSVSRLHSPPASPILFRAYLSSHHFSSLILNLLFSFTPLPLHSSQLDTPSFHLNLGPSSSVAPYDHVVVKRKKEKEKLNSEKSSVATYSRESPRQSSLRGSHGSLELVKLRDAASRHCATRGWAWRWLYLAED</sequence>